<sequence>MNETENPSITPAGEPAASVVPSTTSWVMPSAAPVHEEPAETPRDSLEASAPSPITSLDFGDGKTADKMPNTAKPKTTPQLKEKLGLVDLTFSIVFIVVGLAAIAIALGAKINLWELNLALLGTAGVVLLLGAFITARK</sequence>
<feature type="transmembrane region" description="Helical" evidence="2">
    <location>
        <begin position="118"/>
        <end position="136"/>
    </location>
</feature>
<reference evidence="3 4" key="1">
    <citation type="submission" date="2020-04" db="EMBL/GenBank/DDBJ databases">
        <title>Antimicrobial susceptibility and clonality of vaginal-derived multi-drug resistant Mobiluncus isolates in China.</title>
        <authorList>
            <person name="Zhang X."/>
        </authorList>
    </citation>
    <scope>NUCLEOTIDE SEQUENCE [LARGE SCALE GENOMIC DNA]</scope>
    <source>
        <strain evidence="3 4">12</strain>
    </source>
</reference>
<evidence type="ECO:0000313" key="3">
    <source>
        <dbReference type="EMBL" id="NMX03832.1"/>
    </source>
</evidence>
<gene>
    <name evidence="3" type="ORF">HHJ77_07815</name>
</gene>
<feature type="compositionally biased region" description="Basic and acidic residues" evidence="1">
    <location>
        <begin position="34"/>
        <end position="46"/>
    </location>
</feature>
<keyword evidence="2" id="KW-0812">Transmembrane</keyword>
<comment type="caution">
    <text evidence="3">The sequence shown here is derived from an EMBL/GenBank/DDBJ whole genome shotgun (WGS) entry which is preliminary data.</text>
</comment>
<feature type="transmembrane region" description="Helical" evidence="2">
    <location>
        <begin position="84"/>
        <end position="106"/>
    </location>
</feature>
<dbReference type="AlphaFoldDB" id="A0A7Y0UUB2"/>
<evidence type="ECO:0000256" key="1">
    <source>
        <dbReference type="SAM" id="MobiDB-lite"/>
    </source>
</evidence>
<dbReference type="EMBL" id="JABCUS010000016">
    <property type="protein sequence ID" value="NMX03832.1"/>
    <property type="molecule type" value="Genomic_DNA"/>
</dbReference>
<keyword evidence="2" id="KW-0472">Membrane</keyword>
<dbReference type="Proteomes" id="UP000575397">
    <property type="component" value="Unassembled WGS sequence"/>
</dbReference>
<name>A0A7Y0UUB2_9ACTO</name>
<proteinExistence type="predicted"/>
<feature type="region of interest" description="Disordered" evidence="1">
    <location>
        <begin position="1"/>
        <end position="76"/>
    </location>
</feature>
<keyword evidence="2" id="KW-1133">Transmembrane helix</keyword>
<protein>
    <submittedName>
        <fullName evidence="3">Uncharacterized protein</fullName>
    </submittedName>
</protein>
<evidence type="ECO:0000256" key="2">
    <source>
        <dbReference type="SAM" id="Phobius"/>
    </source>
</evidence>
<evidence type="ECO:0000313" key="4">
    <source>
        <dbReference type="Proteomes" id="UP000575397"/>
    </source>
</evidence>
<organism evidence="3 4">
    <name type="scientific">Mobiluncus mulieris</name>
    <dbReference type="NCBI Taxonomy" id="2052"/>
    <lineage>
        <taxon>Bacteria</taxon>
        <taxon>Bacillati</taxon>
        <taxon>Actinomycetota</taxon>
        <taxon>Actinomycetes</taxon>
        <taxon>Actinomycetales</taxon>
        <taxon>Actinomycetaceae</taxon>
        <taxon>Mobiluncus</taxon>
    </lineage>
</organism>
<dbReference type="RefSeq" id="WP_169762903.1">
    <property type="nucleotide sequence ID" value="NZ_JABCUQ010000024.1"/>
</dbReference>
<accession>A0A7Y0UUB2</accession>